<feature type="region of interest" description="Disordered" evidence="1">
    <location>
        <begin position="1"/>
        <end position="32"/>
    </location>
</feature>
<dbReference type="InterPro" id="IPR027417">
    <property type="entry name" value="P-loop_NTPase"/>
</dbReference>
<feature type="compositionally biased region" description="Basic and acidic residues" evidence="1">
    <location>
        <begin position="1"/>
        <end position="12"/>
    </location>
</feature>
<evidence type="ECO:0000313" key="3">
    <source>
        <dbReference type="Proteomes" id="UP000190037"/>
    </source>
</evidence>
<name>A0A1T3NRD5_9ACTN</name>
<dbReference type="PANTHER" id="PTHR47691">
    <property type="entry name" value="REGULATOR-RELATED"/>
    <property type="match status" value="1"/>
</dbReference>
<keyword evidence="3" id="KW-1185">Reference proteome</keyword>
<organism evidence="2 3">
    <name type="scientific">Embleya scabrispora</name>
    <dbReference type="NCBI Taxonomy" id="159449"/>
    <lineage>
        <taxon>Bacteria</taxon>
        <taxon>Bacillati</taxon>
        <taxon>Actinomycetota</taxon>
        <taxon>Actinomycetes</taxon>
        <taxon>Kitasatosporales</taxon>
        <taxon>Streptomycetaceae</taxon>
        <taxon>Embleya</taxon>
    </lineage>
</organism>
<evidence type="ECO:0000256" key="1">
    <source>
        <dbReference type="SAM" id="MobiDB-lite"/>
    </source>
</evidence>
<dbReference type="SMART" id="SM00028">
    <property type="entry name" value="TPR"/>
    <property type="match status" value="4"/>
</dbReference>
<dbReference type="Pfam" id="PF13424">
    <property type="entry name" value="TPR_12"/>
    <property type="match status" value="1"/>
</dbReference>
<dbReference type="AlphaFoldDB" id="A0A1T3NRD5"/>
<dbReference type="OrthoDB" id="3311584at2"/>
<dbReference type="EMBL" id="MWQN01000002">
    <property type="protein sequence ID" value="OPC79358.1"/>
    <property type="molecule type" value="Genomic_DNA"/>
</dbReference>
<dbReference type="SUPFAM" id="SSF52540">
    <property type="entry name" value="P-loop containing nucleoside triphosphate hydrolases"/>
    <property type="match status" value="1"/>
</dbReference>
<proteinExistence type="predicted"/>
<dbReference type="Gene3D" id="1.25.40.10">
    <property type="entry name" value="Tetratricopeptide repeat domain"/>
    <property type="match status" value="1"/>
</dbReference>
<dbReference type="InterPro" id="IPR019734">
    <property type="entry name" value="TPR_rpt"/>
</dbReference>
<evidence type="ECO:0000313" key="2">
    <source>
        <dbReference type="EMBL" id="OPC79358.1"/>
    </source>
</evidence>
<protein>
    <submittedName>
        <fullName evidence="2">Uncharacterized protein</fullName>
    </submittedName>
</protein>
<dbReference type="InterPro" id="IPR011990">
    <property type="entry name" value="TPR-like_helical_dom_sf"/>
</dbReference>
<comment type="caution">
    <text evidence="2">The sequence shown here is derived from an EMBL/GenBank/DDBJ whole genome shotgun (WGS) entry which is preliminary data.</text>
</comment>
<dbReference type="PRINTS" id="PR00364">
    <property type="entry name" value="DISEASERSIST"/>
</dbReference>
<reference evidence="2 3" key="1">
    <citation type="submission" date="2017-03" db="EMBL/GenBank/DDBJ databases">
        <title>Draft genome sequence of Streptomyces scabrisporus NF3, endophyte isolated from Amphipterygium adstringens.</title>
        <authorList>
            <person name="Vazquez M."/>
            <person name="Ceapa C.D."/>
            <person name="Rodriguez Luna D."/>
            <person name="Sanchez Esquivel S."/>
        </authorList>
    </citation>
    <scope>NUCLEOTIDE SEQUENCE [LARGE SCALE GENOMIC DNA]</scope>
    <source>
        <strain evidence="2 3">NF3</strain>
    </source>
</reference>
<dbReference type="STRING" id="159449.B4N89_35540"/>
<dbReference type="PANTHER" id="PTHR47691:SF3">
    <property type="entry name" value="HTH-TYPE TRANSCRIPTIONAL REGULATOR RV0890C-RELATED"/>
    <property type="match status" value="1"/>
</dbReference>
<dbReference type="Proteomes" id="UP000190037">
    <property type="component" value="Unassembled WGS sequence"/>
</dbReference>
<accession>A0A1T3NRD5</accession>
<sequence>MGDRGEDTRDAATEGGNPGNGFADGDGHRARPGRDFGGVALAPAPTRLIPRQIPPSHRDFVNRDAELRALEEVLATGLRGPGPGVVALTGLGGVGKTALAAHWAAGAAGRFPDGQLYVDLGQSRFEGTIDVGSVLGAFLRDLGVDEAYIPPTLAGRAATFRSATADRRLLVFLDNARHAAEVRALLPASGMVIATSRTRIDGLILDGARAVVLDPLSVPAGTLLIRRWLGDGRAADGELAELVRLCGGLPLALRAVGARLIRRRRLSVDRVLTELADAEHGLDALANHEGVHVERVFDAVYDSFSPAAQRLYRLLAAHPGPTFTPALAAAATGEPDAAAHLDELVDAHLVEEIDPEGTGEERHRFHDLARLHARRHALRDPEPEREAALRRIVAYHLVAADAADRLVLGSRLRLGGGTTTASAGTPVAPRFAGRAEALDWLDAERADLLAVLRAAASRGWHDAVWRLCESLWALYHSRKHYADWIESHQLGIVAAQWERRPDAEVRMRNQLARAFHELRDHERAETELRRAEELLPIVSDPRLSGVVWETQGLLYLARSSPEDAVRAFTRAREANAGDAHGIVVQSYNLGQALLAAGRPDEALRVLDEALATAEAAGDEAMRPRIAIVRGRVLHALGATDRAVASLTEAVRAAARLGQHVKEAQALEALVEVAVHVGDVDLEHHGRARLGVLYRELGVPAPEAGNDRA</sequence>
<gene>
    <name evidence="2" type="ORF">B4N89_35540</name>
</gene>
<dbReference type="RefSeq" id="WP_078980575.1">
    <property type="nucleotide sequence ID" value="NZ_MWQN01000002.1"/>
</dbReference>
<dbReference type="Gene3D" id="3.40.50.300">
    <property type="entry name" value="P-loop containing nucleotide triphosphate hydrolases"/>
    <property type="match status" value="1"/>
</dbReference>
<dbReference type="SUPFAM" id="SSF48452">
    <property type="entry name" value="TPR-like"/>
    <property type="match status" value="1"/>
</dbReference>